<name>F2S8X5_TRIT1</name>
<dbReference type="EMBL" id="GG698530">
    <property type="protein sequence ID" value="EGE00025.1"/>
    <property type="molecule type" value="Genomic_DNA"/>
</dbReference>
<keyword evidence="3" id="KW-1185">Reference proteome</keyword>
<dbReference type="AlphaFoldDB" id="F2S8X5"/>
<feature type="compositionally biased region" description="Basic and acidic residues" evidence="1">
    <location>
        <begin position="39"/>
        <end position="59"/>
    </location>
</feature>
<organism evidence="2 3">
    <name type="scientific">Trichophyton tonsurans (strain CBS 112818)</name>
    <name type="common">Scalp ringworm fungus</name>
    <dbReference type="NCBI Taxonomy" id="647933"/>
    <lineage>
        <taxon>Eukaryota</taxon>
        <taxon>Fungi</taxon>
        <taxon>Dikarya</taxon>
        <taxon>Ascomycota</taxon>
        <taxon>Pezizomycotina</taxon>
        <taxon>Eurotiomycetes</taxon>
        <taxon>Eurotiomycetidae</taxon>
        <taxon>Onygenales</taxon>
        <taxon>Arthrodermataceae</taxon>
        <taxon>Trichophyton</taxon>
    </lineage>
</organism>
<feature type="compositionally biased region" description="Basic residues" evidence="1">
    <location>
        <begin position="60"/>
        <end position="73"/>
    </location>
</feature>
<reference evidence="3" key="1">
    <citation type="journal article" date="2012" name="MBio">
        <title>Comparative genome analysis of Trichophyton rubrum and related dermatophytes reveals candidate genes involved in infection.</title>
        <authorList>
            <person name="Martinez D.A."/>
            <person name="Oliver B.G."/>
            <person name="Graeser Y."/>
            <person name="Goldberg J.M."/>
            <person name="Li W."/>
            <person name="Martinez-Rossi N.M."/>
            <person name="Monod M."/>
            <person name="Shelest E."/>
            <person name="Barton R.C."/>
            <person name="Birch E."/>
            <person name="Brakhage A.A."/>
            <person name="Chen Z."/>
            <person name="Gurr S.J."/>
            <person name="Heiman D."/>
            <person name="Heitman J."/>
            <person name="Kosti I."/>
            <person name="Rossi A."/>
            <person name="Saif S."/>
            <person name="Samalova M."/>
            <person name="Saunders C.W."/>
            <person name="Shea T."/>
            <person name="Summerbell R.C."/>
            <person name="Xu J."/>
            <person name="Young S."/>
            <person name="Zeng Q."/>
            <person name="Birren B.W."/>
            <person name="Cuomo C.A."/>
            <person name="White T.C."/>
        </authorList>
    </citation>
    <scope>NUCLEOTIDE SEQUENCE [LARGE SCALE GENOMIC DNA]</scope>
    <source>
        <strain evidence="3">CBS 112818</strain>
    </source>
</reference>
<proteinExistence type="predicted"/>
<dbReference type="Proteomes" id="UP000009172">
    <property type="component" value="Unassembled WGS sequence"/>
</dbReference>
<dbReference type="HOGENOM" id="CLU_2484946_0_0_1"/>
<evidence type="ECO:0000256" key="1">
    <source>
        <dbReference type="SAM" id="MobiDB-lite"/>
    </source>
</evidence>
<protein>
    <submittedName>
        <fullName evidence="2">Uncharacterized protein</fullName>
    </submittedName>
</protein>
<evidence type="ECO:0000313" key="2">
    <source>
        <dbReference type="EMBL" id="EGE00025.1"/>
    </source>
</evidence>
<evidence type="ECO:0000313" key="3">
    <source>
        <dbReference type="Proteomes" id="UP000009172"/>
    </source>
</evidence>
<gene>
    <name evidence="2" type="ORF">TESG_08625</name>
</gene>
<feature type="region of interest" description="Disordered" evidence="1">
    <location>
        <begin position="1"/>
        <end position="87"/>
    </location>
</feature>
<accession>F2S8X5</accession>
<sequence>METMFQPPQPPPEKVKSIRSPLRLYTSTSTRGPHARQKERKERVKKEKKKANDGREEKQKRKKKQRGRRRRRTPPCAAREGGRLCKG</sequence>